<evidence type="ECO:0000313" key="2">
    <source>
        <dbReference type="Proteomes" id="UP000638732"/>
    </source>
</evidence>
<evidence type="ECO:0008006" key="3">
    <source>
        <dbReference type="Google" id="ProtNLM"/>
    </source>
</evidence>
<proteinExistence type="predicted"/>
<comment type="caution">
    <text evidence="1">The sequence shown here is derived from an EMBL/GenBank/DDBJ whole genome shotgun (WGS) entry which is preliminary data.</text>
</comment>
<dbReference type="EMBL" id="WWEO01000045">
    <property type="protein sequence ID" value="NCD72342.1"/>
    <property type="molecule type" value="Genomic_DNA"/>
</dbReference>
<sequence>MQKLNDLINKPSVISYIENNLELLDSKLSALKALETKELDKYNFQKAIETFYSIFARVPLLVNELSEISIMRSRKNMNGEIFSNQQEISYNIEKPEVIGLGRFNRIGEPLFYGSLPTESKEENNVLSCVLEGCKELSDKHNPIGIQDVTVGKWKITTPLQVINLCVDDFHLQSNPEFKQTINKFLNEIESCFSEKAGRWLVEFYKYISLLNRTEGDNLYYLSVAMFTAMKLYYRRIVGVEINGIMYTSAMTEGKGLNIVLSRKSIDNCLTLDIVVMYRYFLETFTKETYLAYPISSIAKVKDRKFMLTNLTINAKLKKAN</sequence>
<keyword evidence="2" id="KW-1185">Reference proteome</keyword>
<dbReference type="Proteomes" id="UP000638732">
    <property type="component" value="Unassembled WGS sequence"/>
</dbReference>
<dbReference type="RefSeq" id="WP_166588290.1">
    <property type="nucleotide sequence ID" value="NZ_WWEO01000045.1"/>
</dbReference>
<accession>A0A965ZLN9</accession>
<protein>
    <recommendedName>
        <fullName evidence="3">RES domain-containing protein</fullName>
    </recommendedName>
</protein>
<dbReference type="AlphaFoldDB" id="A0A965ZLN9"/>
<gene>
    <name evidence="1" type="ORF">GSY63_23460</name>
</gene>
<evidence type="ECO:0000313" key="1">
    <source>
        <dbReference type="EMBL" id="NCD72342.1"/>
    </source>
</evidence>
<reference evidence="1" key="1">
    <citation type="submission" date="2020-01" db="EMBL/GenBank/DDBJ databases">
        <authorList>
            <person name="Seo Y.L."/>
        </authorList>
    </citation>
    <scope>NUCLEOTIDE SEQUENCE</scope>
    <source>
        <strain evidence="1">R11</strain>
    </source>
</reference>
<reference evidence="1" key="2">
    <citation type="submission" date="2020-10" db="EMBL/GenBank/DDBJ databases">
        <title>Mucilaginibacter sp. nov., isolated from soil.</title>
        <authorList>
            <person name="Jeon C.O."/>
        </authorList>
    </citation>
    <scope>NUCLEOTIDE SEQUENCE</scope>
    <source>
        <strain evidence="1">R11</strain>
    </source>
</reference>
<name>A0A965ZLN9_9SPHI</name>
<organism evidence="1 2">
    <name type="scientific">Mucilaginibacter agri</name>
    <dbReference type="NCBI Taxonomy" id="2695265"/>
    <lineage>
        <taxon>Bacteria</taxon>
        <taxon>Pseudomonadati</taxon>
        <taxon>Bacteroidota</taxon>
        <taxon>Sphingobacteriia</taxon>
        <taxon>Sphingobacteriales</taxon>
        <taxon>Sphingobacteriaceae</taxon>
        <taxon>Mucilaginibacter</taxon>
    </lineage>
</organism>